<dbReference type="RefSeq" id="WP_176066372.1">
    <property type="nucleotide sequence ID" value="NZ_BJTG01000006.1"/>
</dbReference>
<dbReference type="EMBL" id="BJTG01000006">
    <property type="protein sequence ID" value="GEJ58133.1"/>
    <property type="molecule type" value="Genomic_DNA"/>
</dbReference>
<dbReference type="SFLD" id="SFLDG01016">
    <property type="entry name" value="Prenyltransferase_Like_2"/>
    <property type="match status" value="1"/>
</dbReference>
<evidence type="ECO:0000256" key="1">
    <source>
        <dbReference type="ARBA" id="ARBA00004999"/>
    </source>
</evidence>
<protein>
    <submittedName>
        <fullName evidence="6">Squalene-hopene cyclase</fullName>
    </submittedName>
</protein>
<dbReference type="InterPro" id="IPR032697">
    <property type="entry name" value="SQ_cyclase_N"/>
</dbReference>
<dbReference type="InterPro" id="IPR006400">
    <property type="entry name" value="Hopene-cyclase"/>
</dbReference>
<dbReference type="Pfam" id="PF13243">
    <property type="entry name" value="SQHop_cyclase_C"/>
    <property type="match status" value="1"/>
</dbReference>
<dbReference type="PANTHER" id="PTHR11764:SF82">
    <property type="entry name" value="TERPENE CYCLASE_MUTASE FAMILY MEMBER"/>
    <property type="match status" value="1"/>
</dbReference>
<feature type="domain" description="Squalene cyclase C-terminal" evidence="4">
    <location>
        <begin position="333"/>
        <end position="651"/>
    </location>
</feature>
<dbReference type="Pfam" id="PF13249">
    <property type="entry name" value="SQHop_cyclase_N"/>
    <property type="match status" value="1"/>
</dbReference>
<keyword evidence="3" id="KW-0413">Isomerase</keyword>
<feature type="domain" description="Squalene cyclase N-terminal" evidence="5">
    <location>
        <begin position="24"/>
        <end position="322"/>
    </location>
</feature>
<comment type="caution">
    <text evidence="6">The sequence shown here is derived from an EMBL/GenBank/DDBJ whole genome shotgun (WGS) entry which is preliminary data.</text>
</comment>
<accession>A0A7I9VP02</accession>
<dbReference type="UniPathway" id="UPA00337"/>
<evidence type="ECO:0000256" key="2">
    <source>
        <dbReference type="ARBA" id="ARBA00022737"/>
    </source>
</evidence>
<dbReference type="GO" id="GO:0005811">
    <property type="term" value="C:lipid droplet"/>
    <property type="evidence" value="ECO:0007669"/>
    <property type="project" value="InterPro"/>
</dbReference>
<name>A0A7I9VP02_9BACT</name>
<dbReference type="Gene3D" id="1.50.10.20">
    <property type="match status" value="2"/>
</dbReference>
<dbReference type="InterPro" id="IPR008930">
    <property type="entry name" value="Terpenoid_cyclase/PrenylTrfase"/>
</dbReference>
<dbReference type="GO" id="GO:0016866">
    <property type="term" value="F:intramolecular transferase activity"/>
    <property type="evidence" value="ECO:0007669"/>
    <property type="project" value="InterPro"/>
</dbReference>
<organism evidence="6 7">
    <name type="scientific">Anaeromyxobacter diazotrophicus</name>
    <dbReference type="NCBI Taxonomy" id="2590199"/>
    <lineage>
        <taxon>Bacteria</taxon>
        <taxon>Pseudomonadati</taxon>
        <taxon>Myxococcota</taxon>
        <taxon>Myxococcia</taxon>
        <taxon>Myxococcales</taxon>
        <taxon>Cystobacterineae</taxon>
        <taxon>Anaeromyxobacteraceae</taxon>
        <taxon>Anaeromyxobacter</taxon>
    </lineage>
</organism>
<evidence type="ECO:0000313" key="7">
    <source>
        <dbReference type="Proteomes" id="UP000503640"/>
    </source>
</evidence>
<dbReference type="InterPro" id="IPR018333">
    <property type="entry name" value="Squalene_cyclase"/>
</dbReference>
<dbReference type="CDD" id="cd02892">
    <property type="entry name" value="SQCY_1"/>
    <property type="match status" value="1"/>
</dbReference>
<keyword evidence="7" id="KW-1185">Reference proteome</keyword>
<dbReference type="NCBIfam" id="TIGR01507">
    <property type="entry name" value="hopene_cyclase"/>
    <property type="match status" value="1"/>
</dbReference>
<dbReference type="SUPFAM" id="SSF48239">
    <property type="entry name" value="Terpenoid cyclases/Protein prenyltransferases"/>
    <property type="match status" value="2"/>
</dbReference>
<dbReference type="NCBIfam" id="TIGR01787">
    <property type="entry name" value="squalene_cyclas"/>
    <property type="match status" value="1"/>
</dbReference>
<evidence type="ECO:0000313" key="6">
    <source>
        <dbReference type="EMBL" id="GEJ58133.1"/>
    </source>
</evidence>
<sequence>MTSAPVRSIAPPLAGRAREAARAAGDFLFRIQRADHWCAELESNPTITAEYVLLRQALGLDLAARAEATTRYLLSRQHPDGSWGIGHGLPGDVSTAVECYLALRLLGRPRDDEPMLRAERFIRAAGGIARVRVFTRINLALFGLFPWDAVPSVPPEIILLPPWSAINIYRLSSWARSTMVPLFILFHHRPVFALPGGRSPESGWLDHLWLDPAHKHVPYRPSVAATLLRDGPGWKAFFNAGDALLRAYEGLREAGPLPRLRQHALRACERWVLEHQEESGDWAGIFPPMLNGVLALHLAGHPLDSDPVRRGLEAIERFGIEDGEGFRVEACQSPVWDSALSLIALADAGQDGRAPRLAAVRRWIERKQILEDHGDWKVYNRRGAPGGWSFEHANTWYPDVDDTAAVLLAFLKGDPSRRGDEVVRRGAAWMVSMQNRDGGWAAFDVQNDRTFLNQIPFSDMDSLCDPSSPDVTGRVLEALGALEDPRWRAACRRGLAYLRGAQEPEGSFYGRWGVNYVYGTSNVLCGLARQRVPGSDPMVARALRWLASVQNADGGFGEGLDSYADRAAMGRGPSTASQTAWGVMGLLAYRPPEDEAVARGVAWLVDRQLDAGPAAGSWEEAAFTGTGFPRHFYLRYHLYRHYFPLMALGRFCAASGA</sequence>
<reference evidence="7" key="1">
    <citation type="journal article" date="2020" name="Appl. Environ. Microbiol.">
        <title>Diazotrophic Anaeromyxobacter Isolates from Soils.</title>
        <authorList>
            <person name="Masuda Y."/>
            <person name="Yamanaka H."/>
            <person name="Xu Z.X."/>
            <person name="Shiratori Y."/>
            <person name="Aono T."/>
            <person name="Amachi S."/>
            <person name="Senoo K."/>
            <person name="Itoh H."/>
        </authorList>
    </citation>
    <scope>NUCLEOTIDE SEQUENCE [LARGE SCALE GENOMIC DNA]</scope>
    <source>
        <strain evidence="7">R267</strain>
    </source>
</reference>
<dbReference type="InterPro" id="IPR032696">
    <property type="entry name" value="SQ_cyclase_C"/>
</dbReference>
<evidence type="ECO:0000259" key="5">
    <source>
        <dbReference type="Pfam" id="PF13249"/>
    </source>
</evidence>
<evidence type="ECO:0000259" key="4">
    <source>
        <dbReference type="Pfam" id="PF13243"/>
    </source>
</evidence>
<dbReference type="AlphaFoldDB" id="A0A7I9VP02"/>
<proteinExistence type="predicted"/>
<comment type="pathway">
    <text evidence="1">Secondary metabolite biosynthesis; hopanoid biosynthesis.</text>
</comment>
<evidence type="ECO:0000256" key="3">
    <source>
        <dbReference type="ARBA" id="ARBA00023235"/>
    </source>
</evidence>
<dbReference type="PANTHER" id="PTHR11764">
    <property type="entry name" value="TERPENE CYCLASE/MUTASE FAMILY MEMBER"/>
    <property type="match status" value="1"/>
</dbReference>
<keyword evidence="2" id="KW-0677">Repeat</keyword>
<dbReference type="GO" id="GO:0016104">
    <property type="term" value="P:triterpenoid biosynthetic process"/>
    <property type="evidence" value="ECO:0007669"/>
    <property type="project" value="InterPro"/>
</dbReference>
<gene>
    <name evidence="6" type="primary">shc-1</name>
    <name evidence="6" type="ORF">AMYX_28740</name>
</gene>
<dbReference type="Proteomes" id="UP000503640">
    <property type="component" value="Unassembled WGS sequence"/>
</dbReference>